<keyword evidence="2" id="KW-1185">Reference proteome</keyword>
<reference evidence="1" key="1">
    <citation type="submission" date="2022-02" db="EMBL/GenBank/DDBJ databases">
        <title>Plant Genome Project.</title>
        <authorList>
            <person name="Zhang R.-G."/>
        </authorList>
    </citation>
    <scope>NUCLEOTIDE SEQUENCE</scope>
    <source>
        <strain evidence="1">AT1</strain>
    </source>
</reference>
<comment type="caution">
    <text evidence="1">The sequence shown here is derived from an EMBL/GenBank/DDBJ whole genome shotgun (WGS) entry which is preliminary data.</text>
</comment>
<proteinExistence type="predicted"/>
<sequence length="88" mass="9722">MAWLLLTPMATGVNARTHAEKFFCMVLKKVRSLNGSQASNHGRHGMTNINSVGGIELIKNANQVMGIRVKSNTGRVLVWIVEFGVDIW</sequence>
<evidence type="ECO:0000313" key="1">
    <source>
        <dbReference type="EMBL" id="KAI8558815.1"/>
    </source>
</evidence>
<protein>
    <submittedName>
        <fullName evidence="1">Uncharacterized protein</fullName>
    </submittedName>
</protein>
<dbReference type="EMBL" id="CM046391">
    <property type="protein sequence ID" value="KAI8558815.1"/>
    <property type="molecule type" value="Genomic_DNA"/>
</dbReference>
<organism evidence="1 2">
    <name type="scientific">Rhododendron molle</name>
    <name type="common">Chinese azalea</name>
    <name type="synonym">Azalea mollis</name>
    <dbReference type="NCBI Taxonomy" id="49168"/>
    <lineage>
        <taxon>Eukaryota</taxon>
        <taxon>Viridiplantae</taxon>
        <taxon>Streptophyta</taxon>
        <taxon>Embryophyta</taxon>
        <taxon>Tracheophyta</taxon>
        <taxon>Spermatophyta</taxon>
        <taxon>Magnoliopsida</taxon>
        <taxon>eudicotyledons</taxon>
        <taxon>Gunneridae</taxon>
        <taxon>Pentapetalae</taxon>
        <taxon>asterids</taxon>
        <taxon>Ericales</taxon>
        <taxon>Ericaceae</taxon>
        <taxon>Ericoideae</taxon>
        <taxon>Rhodoreae</taxon>
        <taxon>Rhododendron</taxon>
    </lineage>
</organism>
<evidence type="ECO:0000313" key="2">
    <source>
        <dbReference type="Proteomes" id="UP001062846"/>
    </source>
</evidence>
<dbReference type="Proteomes" id="UP001062846">
    <property type="component" value="Chromosome 4"/>
</dbReference>
<name>A0ACC0NZQ9_RHOML</name>
<accession>A0ACC0NZQ9</accession>
<gene>
    <name evidence="1" type="ORF">RHMOL_Rhmol04G0125700</name>
</gene>